<dbReference type="PANTHER" id="PTHR46043">
    <property type="entry name" value="ARM REPEAT SUPERFAMILY PROTEIN"/>
    <property type="match status" value="1"/>
</dbReference>
<dbReference type="SUPFAM" id="SSF48371">
    <property type="entry name" value="ARM repeat"/>
    <property type="match status" value="1"/>
</dbReference>
<accession>A0AAE1VT27</accession>
<protein>
    <recommendedName>
        <fullName evidence="2">DUF7032 domain-containing protein</fullName>
    </recommendedName>
</protein>
<proteinExistence type="predicted"/>
<dbReference type="InterPro" id="IPR000225">
    <property type="entry name" value="Armadillo"/>
</dbReference>
<dbReference type="Gene3D" id="1.25.10.10">
    <property type="entry name" value="Leucine-rich Repeat Variant"/>
    <property type="match status" value="2"/>
</dbReference>
<dbReference type="PANTHER" id="PTHR46043:SF9">
    <property type="entry name" value="ARM REPEAT SUPERFAMILY PROTEIN"/>
    <property type="match status" value="1"/>
</dbReference>
<reference evidence="3" key="1">
    <citation type="submission" date="2020-06" db="EMBL/GenBank/DDBJ databases">
        <authorList>
            <person name="Li T."/>
            <person name="Hu X."/>
            <person name="Zhang T."/>
            <person name="Song X."/>
            <person name="Zhang H."/>
            <person name="Dai N."/>
            <person name="Sheng W."/>
            <person name="Hou X."/>
            <person name="Wei L."/>
        </authorList>
    </citation>
    <scope>NUCLEOTIDE SEQUENCE</scope>
    <source>
        <strain evidence="3">K16</strain>
        <tissue evidence="3">Leaf</tissue>
    </source>
</reference>
<comment type="caution">
    <text evidence="3">The sequence shown here is derived from an EMBL/GenBank/DDBJ whole genome shotgun (WGS) entry which is preliminary data.</text>
</comment>
<dbReference type="Pfam" id="PF00514">
    <property type="entry name" value="Arm"/>
    <property type="match status" value="1"/>
</dbReference>
<reference evidence="3" key="2">
    <citation type="journal article" date="2024" name="Plant">
        <title>Genomic evolution and insights into agronomic trait innovations of Sesamum species.</title>
        <authorList>
            <person name="Miao H."/>
            <person name="Wang L."/>
            <person name="Qu L."/>
            <person name="Liu H."/>
            <person name="Sun Y."/>
            <person name="Le M."/>
            <person name="Wang Q."/>
            <person name="Wei S."/>
            <person name="Zheng Y."/>
            <person name="Lin W."/>
            <person name="Duan Y."/>
            <person name="Cao H."/>
            <person name="Xiong S."/>
            <person name="Wang X."/>
            <person name="Wei L."/>
            <person name="Li C."/>
            <person name="Ma Q."/>
            <person name="Ju M."/>
            <person name="Zhao R."/>
            <person name="Li G."/>
            <person name="Mu C."/>
            <person name="Tian Q."/>
            <person name="Mei H."/>
            <person name="Zhang T."/>
            <person name="Gao T."/>
            <person name="Zhang H."/>
        </authorList>
    </citation>
    <scope>NUCLEOTIDE SEQUENCE</scope>
    <source>
        <strain evidence="3">K16</strain>
    </source>
</reference>
<evidence type="ECO:0000313" key="4">
    <source>
        <dbReference type="Proteomes" id="UP001289374"/>
    </source>
</evidence>
<dbReference type="InterPro" id="IPR016024">
    <property type="entry name" value="ARM-type_fold"/>
</dbReference>
<sequence length="560" mass="60143">MVEDGEKNSVVDRLSTEEWLSCAQGLVPKALEKAREVKGFPGRWKMIISKLEQIPSRLSDLSSHPCFSKNALCKEQLQAVSKTLNEAIELAELCVKEKYEGKLRMQSDLDALAGKLDLNLRDCGLLIKTGVLGEVSFPSAVASTSAEPEAAVHGNLRELLARLQIGHLEAKHKALDSLVEVMKEDEKNVLAVIGRSNIAALVQLLTATSPRIREKTVTVICSLAESGSCENWLVSEGVLPPLIRLVESGSAVGKEKATISLQRLSMSSETARSIVGHGGVRPLIEICRTGDSVSQAGAACTLKNISAVPEARQALAEEGIVKVMINLLDCGILLGSKEYAAECLQNLTSSNDDLKRSVISEGGLRSLLAYLDGPLPQESAVGALRNLVGLVSMDVLISIGLLPRLVHVLRSGSLGAQQAAASAICRICSSTEMKRAVGEAGCIPFLVRMLEAKANNVREVAAQAIASLMTISHNCRDIKKDDKSVPNLVALLDPSPHNTAKKYAVACLTLLSTSKKCKKLMISYGAIGYLKKLTEMDIPGAKKLLERLERGKLKSLFSKK</sequence>
<dbReference type="InterPro" id="IPR011989">
    <property type="entry name" value="ARM-like"/>
</dbReference>
<dbReference type="EMBL" id="JACGWL010000933">
    <property type="protein sequence ID" value="KAK4381188.1"/>
    <property type="molecule type" value="Genomic_DNA"/>
</dbReference>
<keyword evidence="4" id="KW-1185">Reference proteome</keyword>
<organism evidence="3 4">
    <name type="scientific">Sesamum angolense</name>
    <dbReference type="NCBI Taxonomy" id="2727404"/>
    <lineage>
        <taxon>Eukaryota</taxon>
        <taxon>Viridiplantae</taxon>
        <taxon>Streptophyta</taxon>
        <taxon>Embryophyta</taxon>
        <taxon>Tracheophyta</taxon>
        <taxon>Spermatophyta</taxon>
        <taxon>Magnoliopsida</taxon>
        <taxon>eudicotyledons</taxon>
        <taxon>Gunneridae</taxon>
        <taxon>Pentapetalae</taxon>
        <taxon>asterids</taxon>
        <taxon>lamiids</taxon>
        <taxon>Lamiales</taxon>
        <taxon>Pedaliaceae</taxon>
        <taxon>Sesamum</taxon>
    </lineage>
</organism>
<dbReference type="SMART" id="SM00185">
    <property type="entry name" value="ARM"/>
    <property type="match status" value="7"/>
</dbReference>
<name>A0AAE1VT27_9LAMI</name>
<evidence type="ECO:0000313" key="3">
    <source>
        <dbReference type="EMBL" id="KAK4381188.1"/>
    </source>
</evidence>
<feature type="domain" description="DUF7032" evidence="2">
    <location>
        <begin position="23"/>
        <end position="131"/>
    </location>
</feature>
<dbReference type="Proteomes" id="UP001289374">
    <property type="component" value="Unassembled WGS sequence"/>
</dbReference>
<dbReference type="AlphaFoldDB" id="A0AAE1VT27"/>
<gene>
    <name evidence="3" type="ORF">Sango_2993200</name>
</gene>
<evidence type="ECO:0000256" key="1">
    <source>
        <dbReference type="ARBA" id="ARBA00022737"/>
    </source>
</evidence>
<dbReference type="Pfam" id="PF23005">
    <property type="entry name" value="DUF7032"/>
    <property type="match status" value="1"/>
</dbReference>
<evidence type="ECO:0000259" key="2">
    <source>
        <dbReference type="Pfam" id="PF23005"/>
    </source>
</evidence>
<dbReference type="InterPro" id="IPR054296">
    <property type="entry name" value="DUF7032"/>
</dbReference>
<keyword evidence="1" id="KW-0677">Repeat</keyword>